<dbReference type="EMBL" id="JAHUZN010000011">
    <property type="protein sequence ID" value="KAG8479360.1"/>
    <property type="molecule type" value="Genomic_DNA"/>
</dbReference>
<dbReference type="AlphaFoldDB" id="A0A8J6CR19"/>
<comment type="function">
    <text evidence="4">Dirigent proteins impart stereoselectivity on the phenoxy radical-coupling reaction, yielding optically active lignans from two molecules of coniferyl alcohol in the biosynthesis of lignans, flavonolignans, and alkaloids and thus plays a central role in plant secondary metabolism.</text>
</comment>
<comment type="subunit">
    <text evidence="2 4">Homodimer.</text>
</comment>
<dbReference type="PANTHER" id="PTHR21495">
    <property type="entry name" value="NUCLEOPORIN-RELATED"/>
    <property type="match status" value="1"/>
</dbReference>
<proteinExistence type="inferred from homology"/>
<dbReference type="InterPro" id="IPR044859">
    <property type="entry name" value="Allene_oxi_cyc_Dirigent"/>
</dbReference>
<keyword evidence="4" id="KW-0052">Apoplast</keyword>
<dbReference type="GO" id="GO:0048046">
    <property type="term" value="C:apoplast"/>
    <property type="evidence" value="ECO:0007669"/>
    <property type="project" value="UniProtKB-SubCell"/>
</dbReference>
<dbReference type="GO" id="GO:0009699">
    <property type="term" value="P:phenylpropanoid biosynthetic process"/>
    <property type="evidence" value="ECO:0007669"/>
    <property type="project" value="UniProtKB-ARBA"/>
</dbReference>
<keyword evidence="3 4" id="KW-0964">Secreted</keyword>
<name>A0A8J6CR19_9ROSI</name>
<protein>
    <recommendedName>
        <fullName evidence="4">Dirigent protein</fullName>
    </recommendedName>
</protein>
<comment type="subcellular location">
    <subcellularLocation>
        <location evidence="4">Secreted</location>
        <location evidence="4">Extracellular space</location>
        <location evidence="4">Apoplast</location>
    </subcellularLocation>
</comment>
<dbReference type="Pfam" id="PF03018">
    <property type="entry name" value="Dirigent"/>
    <property type="match status" value="1"/>
</dbReference>
<organism evidence="5 6">
    <name type="scientific">Gossypium anomalum</name>
    <dbReference type="NCBI Taxonomy" id="47600"/>
    <lineage>
        <taxon>Eukaryota</taxon>
        <taxon>Viridiplantae</taxon>
        <taxon>Streptophyta</taxon>
        <taxon>Embryophyta</taxon>
        <taxon>Tracheophyta</taxon>
        <taxon>Spermatophyta</taxon>
        <taxon>Magnoliopsida</taxon>
        <taxon>eudicotyledons</taxon>
        <taxon>Gunneridae</taxon>
        <taxon>Pentapetalae</taxon>
        <taxon>rosids</taxon>
        <taxon>malvids</taxon>
        <taxon>Malvales</taxon>
        <taxon>Malvaceae</taxon>
        <taxon>Malvoideae</taxon>
        <taxon>Gossypium</taxon>
    </lineage>
</organism>
<evidence type="ECO:0000256" key="1">
    <source>
        <dbReference type="ARBA" id="ARBA00010746"/>
    </source>
</evidence>
<dbReference type="Gene3D" id="2.40.480.10">
    <property type="entry name" value="Allene oxide cyclase-like"/>
    <property type="match status" value="1"/>
</dbReference>
<dbReference type="OrthoDB" id="1864232at2759"/>
<keyword evidence="6" id="KW-1185">Reference proteome</keyword>
<evidence type="ECO:0000256" key="4">
    <source>
        <dbReference type="RuleBase" id="RU363099"/>
    </source>
</evidence>
<evidence type="ECO:0000256" key="2">
    <source>
        <dbReference type="ARBA" id="ARBA00011738"/>
    </source>
</evidence>
<comment type="similarity">
    <text evidence="1 4">Belongs to the plant dirigent protein family.</text>
</comment>
<evidence type="ECO:0000313" key="5">
    <source>
        <dbReference type="EMBL" id="KAG8479360.1"/>
    </source>
</evidence>
<accession>A0A8J6CR19</accession>
<dbReference type="Proteomes" id="UP000701853">
    <property type="component" value="Chromosome 11"/>
</dbReference>
<evidence type="ECO:0000313" key="6">
    <source>
        <dbReference type="Proteomes" id="UP000701853"/>
    </source>
</evidence>
<dbReference type="InterPro" id="IPR004265">
    <property type="entry name" value="Dirigent"/>
</dbReference>
<comment type="caution">
    <text evidence="5">The sequence shown here is derived from an EMBL/GenBank/DDBJ whole genome shotgun (WGS) entry which is preliminary data.</text>
</comment>
<gene>
    <name evidence="5" type="ORF">CXB51_029151</name>
</gene>
<sequence length="125" mass="13844">MQIIRQPNKTTTSFGTTFMVDDLLIEKLKPTSKLVRRAQGIYAFGSQSDFGLLMVMNFAFSEGIYNGSAISILGRNAVLDAVREMPIVGGSRIFQFARGYALTKTVWLNKNGDAIVEYNLTVVNL</sequence>
<reference evidence="5 6" key="1">
    <citation type="journal article" date="2021" name="bioRxiv">
        <title>The Gossypium anomalum genome as a resource for cotton improvement and evolutionary analysis of hybrid incompatibility.</title>
        <authorList>
            <person name="Grover C.E."/>
            <person name="Yuan D."/>
            <person name="Arick M.A."/>
            <person name="Miller E.R."/>
            <person name="Hu G."/>
            <person name="Peterson D.G."/>
            <person name="Wendel J.F."/>
            <person name="Udall J.A."/>
        </authorList>
    </citation>
    <scope>NUCLEOTIDE SEQUENCE [LARGE SCALE GENOMIC DNA]</scope>
    <source>
        <strain evidence="5">JFW-Udall</strain>
        <tissue evidence="5">Leaf</tissue>
    </source>
</reference>
<evidence type="ECO:0000256" key="3">
    <source>
        <dbReference type="ARBA" id="ARBA00022525"/>
    </source>
</evidence>